<dbReference type="AlphaFoldDB" id="A0A2S1Q6A1"/>
<reference evidence="1" key="1">
    <citation type="submission" date="2018-01" db="EMBL/GenBank/DDBJ databases">
        <title>Emergence and transmission of novel conjugative plasmids that encode ciprofloxacin resistance in Salmonella Conjugative ciprofloxacin resistance plasmid.</title>
        <authorList>
            <person name="Chen K."/>
            <person name="Chen S."/>
        </authorList>
    </citation>
    <scope>NUCLEOTIDE SEQUENCE</scope>
    <source>
        <strain evidence="1">Sa4</strain>
        <plasmid evidence="1">pSa4-CIP</plasmid>
    </source>
</reference>
<sequence>MKLPEGRIGTSFDGLSDPSSEIAYFDGREDERASRSLMSSGEGLNIVAFEEEDELTVDEDTASWIIWHEYDGLRQRVSDGEFTPVAAAQYLLRYGAVRISRGKGAVYHRLAQRGQAYSRLGINDQTPLPSLLASRRFKILTDSDYRLLVARKLRGQRQKLRFWCCVAACVALHTYNKTPLGGWITTQLETEQQLHLARTGDELKARTLDAVLTLCNLRISSQQPEERLYYRAVRKRFLETLAGCISPEREGTLREVIWELRMLSGPQSSKKTGFRHVDECRERTVALLRPLLKRMVRLLA</sequence>
<keyword evidence="1" id="KW-0614">Plasmid</keyword>
<geneLocation type="plasmid" evidence="1">
    <name>pSa4-CIP</name>
</geneLocation>
<name>A0A2S1Q6A1_SALSP</name>
<proteinExistence type="predicted"/>
<evidence type="ECO:0000313" key="1">
    <source>
        <dbReference type="EMBL" id="AWH67318.1"/>
    </source>
</evidence>
<dbReference type="EMBL" id="MG874042">
    <property type="protein sequence ID" value="AWH67318.1"/>
    <property type="molecule type" value="Genomic_DNA"/>
</dbReference>
<organism evidence="1">
    <name type="scientific">Salmonella sp</name>
    <dbReference type="NCBI Taxonomy" id="599"/>
    <lineage>
        <taxon>Bacteria</taxon>
        <taxon>Pseudomonadati</taxon>
        <taxon>Pseudomonadota</taxon>
        <taxon>Gammaproteobacteria</taxon>
        <taxon>Enterobacterales</taxon>
        <taxon>Enterobacteriaceae</taxon>
        <taxon>Salmonella</taxon>
    </lineage>
</organism>
<accession>A0A2S1Q6A1</accession>
<dbReference type="RefSeq" id="WP_237142853.1">
    <property type="nucleotide sequence ID" value="NZ_MG874042.1"/>
</dbReference>
<protein>
    <submittedName>
        <fullName evidence="1">Uncharacterized protein</fullName>
    </submittedName>
</protein>